<comment type="caution">
    <text evidence="1">The sequence shown here is derived from an EMBL/GenBank/DDBJ whole genome shotgun (WGS) entry which is preliminary data.</text>
</comment>
<protein>
    <submittedName>
        <fullName evidence="1">Uncharacterized protein</fullName>
    </submittedName>
</protein>
<dbReference type="Proteomes" id="UP000316123">
    <property type="component" value="Unassembled WGS sequence"/>
</dbReference>
<reference evidence="1 2" key="1">
    <citation type="submission" date="2019-06" db="EMBL/GenBank/DDBJ databases">
        <title>Pseudomonas bimorpha sp. nov. isolated from bovine raw milk and skim milk concentrate.</title>
        <authorList>
            <person name="Hofmann K."/>
            <person name="Huptas C."/>
            <person name="Doll E."/>
            <person name="Scherer S."/>
            <person name="Wenning M."/>
        </authorList>
    </citation>
    <scope>NUCLEOTIDE SEQUENCE [LARGE SCALE GENOMIC DNA]</scope>
    <source>
        <strain evidence="1 2">DSM 13124</strain>
    </source>
</reference>
<sequence>MRTLSVTSSPHPHAWADCEPEWVYVHLRAAELMSLRFNQDIIARSLSGSHWVSWEGCDLFLEQHQDLRLSAGTALIDGAGVLQIALAPAQEAPTRRLSQWLIAPFKPNHAEPLRIEIH</sequence>
<name>A0A9X9BR82_PSEMA</name>
<organism evidence="1 2">
    <name type="scientific">Pseudomonas marginalis</name>
    <name type="common">Pseudomonas panacis</name>
    <dbReference type="NCBI Taxonomy" id="298"/>
    <lineage>
        <taxon>Bacteria</taxon>
        <taxon>Pseudomonadati</taxon>
        <taxon>Pseudomonadota</taxon>
        <taxon>Gammaproteobacteria</taxon>
        <taxon>Pseudomonadales</taxon>
        <taxon>Pseudomonadaceae</taxon>
        <taxon>Pseudomonas</taxon>
    </lineage>
</organism>
<gene>
    <name evidence="1" type="ORF">FIV41_22160</name>
</gene>
<evidence type="ECO:0000313" key="1">
    <source>
        <dbReference type="EMBL" id="TWR54696.1"/>
    </source>
</evidence>
<dbReference type="AlphaFoldDB" id="A0A9X9BR82"/>
<dbReference type="RefSeq" id="WP_143045096.1">
    <property type="nucleotide sequence ID" value="NZ_FNSU01000001.1"/>
</dbReference>
<dbReference type="EMBL" id="VFEQ01000017">
    <property type="protein sequence ID" value="TWR54696.1"/>
    <property type="molecule type" value="Genomic_DNA"/>
</dbReference>
<accession>A0A9X9BR82</accession>
<evidence type="ECO:0000313" key="2">
    <source>
        <dbReference type="Proteomes" id="UP000316123"/>
    </source>
</evidence>
<dbReference type="OrthoDB" id="6989771at2"/>
<proteinExistence type="predicted"/>